<dbReference type="PANTHER" id="PTHR12472">
    <property type="entry name" value="RAB3-GAP REGULATORY DOMAIN"/>
    <property type="match status" value="1"/>
</dbReference>
<dbReference type="EMBL" id="JAFCMP010000019">
    <property type="protein sequence ID" value="KAG5191497.1"/>
    <property type="molecule type" value="Genomic_DNA"/>
</dbReference>
<evidence type="ECO:0000256" key="1">
    <source>
        <dbReference type="SAM" id="MobiDB-lite"/>
    </source>
</evidence>
<accession>A0A835ZG00</accession>
<gene>
    <name evidence="3" type="ORF">JKP88DRAFT_352316</name>
</gene>
<comment type="caution">
    <text evidence="3">The sequence shown here is derived from an EMBL/GenBank/DDBJ whole genome shotgun (WGS) entry which is preliminary data.</text>
</comment>
<dbReference type="OrthoDB" id="38572at2759"/>
<dbReference type="Pfam" id="PF14655">
    <property type="entry name" value="RAB3GAP2_N"/>
    <property type="match status" value="1"/>
</dbReference>
<dbReference type="PANTHER" id="PTHR12472:SF0">
    <property type="entry name" value="RAB3 GTPASE-ACTIVATING PROTEIN NON-CATALYTIC SUBUNIT"/>
    <property type="match status" value="1"/>
</dbReference>
<dbReference type="InterPro" id="IPR026059">
    <property type="entry name" value="Rab3GAP2"/>
</dbReference>
<dbReference type="InterPro" id="IPR032839">
    <property type="entry name" value="RAB3GAP_N"/>
</dbReference>
<reference evidence="3" key="1">
    <citation type="submission" date="2021-02" db="EMBL/GenBank/DDBJ databases">
        <title>First Annotated Genome of the Yellow-green Alga Tribonema minus.</title>
        <authorList>
            <person name="Mahan K.M."/>
        </authorList>
    </citation>
    <scope>NUCLEOTIDE SEQUENCE</scope>
    <source>
        <strain evidence="3">UTEX B ZZ1240</strain>
    </source>
</reference>
<evidence type="ECO:0000313" key="4">
    <source>
        <dbReference type="Proteomes" id="UP000664859"/>
    </source>
</evidence>
<name>A0A835ZG00_9STRA</name>
<feature type="region of interest" description="Disordered" evidence="1">
    <location>
        <begin position="192"/>
        <end position="234"/>
    </location>
</feature>
<proteinExistence type="predicted"/>
<feature type="compositionally biased region" description="Low complexity" evidence="1">
    <location>
        <begin position="204"/>
        <end position="230"/>
    </location>
</feature>
<evidence type="ECO:0000259" key="2">
    <source>
        <dbReference type="Pfam" id="PF14655"/>
    </source>
</evidence>
<organism evidence="3 4">
    <name type="scientific">Tribonema minus</name>
    <dbReference type="NCBI Taxonomy" id="303371"/>
    <lineage>
        <taxon>Eukaryota</taxon>
        <taxon>Sar</taxon>
        <taxon>Stramenopiles</taxon>
        <taxon>Ochrophyta</taxon>
        <taxon>PX clade</taxon>
        <taxon>Xanthophyceae</taxon>
        <taxon>Tribonematales</taxon>
        <taxon>Tribonemataceae</taxon>
        <taxon>Tribonema</taxon>
    </lineage>
</organism>
<evidence type="ECO:0000313" key="3">
    <source>
        <dbReference type="EMBL" id="KAG5191497.1"/>
    </source>
</evidence>
<dbReference type="Proteomes" id="UP000664859">
    <property type="component" value="Unassembled WGS sequence"/>
</dbReference>
<sequence>MEQKFTSGAANANAVISDDTAASSLSPAAPTATVAIYSCGEAAGDPHEVQLIAPASALLWCDGVLVCGLASGQLSFVQKDAQGDWRALHQADASAGLEITCSKLQLQGQDAVHDVAICRPLPSLFEVRSAHAHLILGAGAGPALASYLLGRDVGIFSLRQVAWAVAGKLAGMAIGTLNGTIGGVLGFVGIGRRSSSDKSPPPSQQQQQLQRDSSPPPSSTRQPPSTPLSRATVPLDDARRVITHIWADPSGRYAAAADAFGRVLLLDSQLGGSSSGGGGGGGGTVVRMWKGLRGARCGWLEAHERWEGGRVVAVSCGETAGGGGAGADAMEEEEEEEEASDVRVGLYLVILAPHRCHVEIWRACHGPCVRVLPAAAGARLCTLRGRDAATAAAAAAADDATPASGLGLGQGSLTRCFLLAPSVDATCIDATQLVVTPADLQVLRLLRQPAGAAAAAAATPAADTAAESAPRPRFSLRQLHSELRKLQQQQQQQQQCSACSALDEQRLLTLLGAAAAPAVPPRHLADALAAVDAACEQQGLALSAALHAQAAALAGTRAAAAPAAAAGPHGDGGSSEADAFAALRLRHAAHDLFAAIVAADADLAADGGGGGAAAAAAADGTSFMTNGARGWSLAQLAEETMAWIDLSDADSNGDSAQVLPPLPSFQEFWLVAQAALEAPQDAQPPLQWCAAAASSSSSGGSADGATAAAAAARQLTALLLRPLLAGAFGSRALEATLDSIGGDPITSPLVAGFAAWALALPPRRAARVTLAQDARACVALRWLRAQITAAAAAAPAADAAADVDDDGGSSGGDAAPAESAAALVQRLLQPVYDACRASAALEAALLLAVVAGEAEAAAAAHVESRSLGAVVLNGAARWAALARRLRACLLLRHRLAHGRGAESASLTVQQLEEGRAPSSMAAMLAKDQLVTYDDLATAACRAREADELQAAHDWWRDAAAAGGAAAGASALPGVTHVCADARWRDVMEVAAAHSRRGSGSSSGGGGGGGGGAAAAQGRTLLWFFPAHAQPLLLACHRARWLMMSWAAMARGGGGADALQPLGAAVEHLSYVGAVHRALAGAVAYRLWNSGLRQYAGAAARSAAPLLEADAAVLQVAISAAEQFLGHIDAIAADDDGGGGDGGGDAAAAAARQAATECALEAEGAAAGAWPGAQDRWLHECLFGSSGGDGGSGGGGGPGGGGVGLVLPRRAALEAHGVLLQALRVASTCGFAGADALRVLPAAAAERAFREGALADARVVTNPGTRAGGVGGAEEAARAAAAGPLGERRRAFVSAALHALGGASAAGVYALAQRLGEDAGAVRIAHTRALLARGRDLEAETLLSGSSGGVAEGIAREVVRASRSRLYVAVAAAAAHPTLLAALDPEVCEWINSAAAADGGSGGSGGGGGGGGAAVAAPSLKSTQGLLEAAARAVPAGGAQRQQLEQLCAFVGALVRGLSGGHRGSVGSYG</sequence>
<keyword evidence="4" id="KW-1185">Reference proteome</keyword>
<feature type="domain" description="Rab3-GAP regulatory subunit N-terminal" evidence="2">
    <location>
        <begin position="90"/>
        <end position="380"/>
    </location>
</feature>
<protein>
    <submittedName>
        <fullName evidence="3">Rab3 GTPase-activating protein regulatory subunit N-terminus-domain-containing protein</fullName>
    </submittedName>
</protein>